<gene>
    <name evidence="1" type="ORF">BaRGS_00024696</name>
</gene>
<sequence>MTDYFVQEVESPKLPSRRRLCDGVNGFTVRRVVPPQGGSYVPLSRGIVSTLPVSDKGRPQVVYIAVLLVRAHLLKLSKTTKHNTIGAWRHLGSCLM</sequence>
<protein>
    <submittedName>
        <fullName evidence="1">Uncharacterized protein</fullName>
    </submittedName>
</protein>
<dbReference type="AlphaFoldDB" id="A0ABD0KAG8"/>
<accession>A0ABD0KAG8</accession>
<dbReference type="EMBL" id="JACVVK020000216">
    <property type="protein sequence ID" value="KAK7484084.1"/>
    <property type="molecule type" value="Genomic_DNA"/>
</dbReference>
<organism evidence="1 2">
    <name type="scientific">Batillaria attramentaria</name>
    <dbReference type="NCBI Taxonomy" id="370345"/>
    <lineage>
        <taxon>Eukaryota</taxon>
        <taxon>Metazoa</taxon>
        <taxon>Spiralia</taxon>
        <taxon>Lophotrochozoa</taxon>
        <taxon>Mollusca</taxon>
        <taxon>Gastropoda</taxon>
        <taxon>Caenogastropoda</taxon>
        <taxon>Sorbeoconcha</taxon>
        <taxon>Cerithioidea</taxon>
        <taxon>Batillariidae</taxon>
        <taxon>Batillaria</taxon>
    </lineage>
</organism>
<evidence type="ECO:0000313" key="2">
    <source>
        <dbReference type="Proteomes" id="UP001519460"/>
    </source>
</evidence>
<proteinExistence type="predicted"/>
<dbReference type="Proteomes" id="UP001519460">
    <property type="component" value="Unassembled WGS sequence"/>
</dbReference>
<reference evidence="1 2" key="1">
    <citation type="journal article" date="2023" name="Sci. Data">
        <title>Genome assembly of the Korean intertidal mud-creeper Batillaria attramentaria.</title>
        <authorList>
            <person name="Patra A.K."/>
            <person name="Ho P.T."/>
            <person name="Jun S."/>
            <person name="Lee S.J."/>
            <person name="Kim Y."/>
            <person name="Won Y.J."/>
        </authorList>
    </citation>
    <scope>NUCLEOTIDE SEQUENCE [LARGE SCALE GENOMIC DNA]</scope>
    <source>
        <strain evidence="1">Wonlab-2016</strain>
    </source>
</reference>
<comment type="caution">
    <text evidence="1">The sequence shown here is derived from an EMBL/GenBank/DDBJ whole genome shotgun (WGS) entry which is preliminary data.</text>
</comment>
<name>A0ABD0KAG8_9CAEN</name>
<evidence type="ECO:0000313" key="1">
    <source>
        <dbReference type="EMBL" id="KAK7484084.1"/>
    </source>
</evidence>
<keyword evidence="2" id="KW-1185">Reference proteome</keyword>